<dbReference type="Proteomes" id="UP000316614">
    <property type="component" value="Chromosome"/>
</dbReference>
<protein>
    <recommendedName>
        <fullName evidence="2">Phage shock protein PspC N-terminal domain-containing protein</fullName>
    </recommendedName>
</protein>
<dbReference type="OrthoDB" id="1441494at2"/>
<reference evidence="3 4" key="1">
    <citation type="submission" date="2019-06" db="EMBL/GenBank/DDBJ databases">
        <title>Echinicola alkalisoli sp. nov. isolated from saline soil.</title>
        <authorList>
            <person name="Sun J.-Q."/>
            <person name="Xu L."/>
        </authorList>
    </citation>
    <scope>NUCLEOTIDE SEQUENCE [LARGE SCALE GENOMIC DNA]</scope>
    <source>
        <strain evidence="3 4">LN3S3</strain>
    </source>
</reference>
<feature type="transmembrane region" description="Helical" evidence="1">
    <location>
        <begin position="38"/>
        <end position="61"/>
    </location>
</feature>
<keyword evidence="1" id="KW-1133">Transmembrane helix</keyword>
<feature type="transmembrane region" description="Helical" evidence="1">
    <location>
        <begin position="124"/>
        <end position="145"/>
    </location>
</feature>
<evidence type="ECO:0000313" key="4">
    <source>
        <dbReference type="Proteomes" id="UP000316614"/>
    </source>
</evidence>
<feature type="transmembrane region" description="Helical" evidence="1">
    <location>
        <begin position="68"/>
        <end position="86"/>
    </location>
</feature>
<evidence type="ECO:0000259" key="2">
    <source>
        <dbReference type="Pfam" id="PF04024"/>
    </source>
</evidence>
<feature type="domain" description="Phage shock protein PspC N-terminal" evidence="2">
    <location>
        <begin position="13"/>
        <end position="62"/>
    </location>
</feature>
<dbReference type="Pfam" id="PF04024">
    <property type="entry name" value="PspC"/>
    <property type="match status" value="1"/>
</dbReference>
<keyword evidence="1" id="KW-0472">Membrane</keyword>
<dbReference type="KEGG" id="echi:FKX85_19660"/>
<feature type="transmembrane region" description="Helical" evidence="1">
    <location>
        <begin position="16"/>
        <end position="32"/>
    </location>
</feature>
<keyword evidence="1" id="KW-0812">Transmembrane</keyword>
<organism evidence="3 4">
    <name type="scientific">Echinicola soli</name>
    <dbReference type="NCBI Taxonomy" id="2591634"/>
    <lineage>
        <taxon>Bacteria</taxon>
        <taxon>Pseudomonadati</taxon>
        <taxon>Bacteroidota</taxon>
        <taxon>Cytophagia</taxon>
        <taxon>Cytophagales</taxon>
        <taxon>Cyclobacteriaceae</taxon>
        <taxon>Echinicola</taxon>
    </lineage>
</organism>
<name>A0A514CMT4_9BACT</name>
<evidence type="ECO:0000313" key="3">
    <source>
        <dbReference type="EMBL" id="QDH81126.1"/>
    </source>
</evidence>
<evidence type="ECO:0000256" key="1">
    <source>
        <dbReference type="SAM" id="Phobius"/>
    </source>
</evidence>
<accession>A0A514CMT4</accession>
<dbReference type="AlphaFoldDB" id="A0A514CMT4"/>
<gene>
    <name evidence="3" type="ORF">FKX85_19660</name>
</gene>
<dbReference type="RefSeq" id="WP_141616341.1">
    <property type="nucleotide sequence ID" value="NZ_CP041253.1"/>
</dbReference>
<dbReference type="InterPro" id="IPR007168">
    <property type="entry name" value="Phageshock_PspC_N"/>
</dbReference>
<sequence length="156" mass="17356">MNAQNLLTRYLRPGKLLFGVCFRLSMLFKLPLVVIRTIFIVLTLFFIPLGIVGYLMLLLILHPKTGRSMSYTLMGALVGIPLSYYFQPDVIGHFEGSGNMISYLSNLASTISQYDEYVGNGLEVLVNIFLAMVVCGLAGGAIGYYSTKRKNQKNNE</sequence>
<keyword evidence="4" id="KW-1185">Reference proteome</keyword>
<proteinExistence type="predicted"/>
<dbReference type="EMBL" id="CP041253">
    <property type="protein sequence ID" value="QDH81126.1"/>
    <property type="molecule type" value="Genomic_DNA"/>
</dbReference>